<organism evidence="11 12">
    <name type="scientific">Metabacillus idriensis</name>
    <dbReference type="NCBI Taxonomy" id="324768"/>
    <lineage>
        <taxon>Bacteria</taxon>
        <taxon>Bacillati</taxon>
        <taxon>Bacillota</taxon>
        <taxon>Bacilli</taxon>
        <taxon>Bacillales</taxon>
        <taxon>Bacillaceae</taxon>
        <taxon>Metabacillus</taxon>
    </lineage>
</organism>
<dbReference type="EMBL" id="WKKF01000007">
    <property type="protein sequence ID" value="MRX55943.1"/>
    <property type="molecule type" value="Genomic_DNA"/>
</dbReference>
<dbReference type="SFLD" id="SFLDS00029">
    <property type="entry name" value="Radical_SAM"/>
    <property type="match status" value="1"/>
</dbReference>
<dbReference type="Pfam" id="PF04055">
    <property type="entry name" value="Radical_SAM"/>
    <property type="match status" value="1"/>
</dbReference>
<evidence type="ECO:0000256" key="2">
    <source>
        <dbReference type="ARBA" id="ARBA00017228"/>
    </source>
</evidence>
<dbReference type="Gene3D" id="3.20.20.70">
    <property type="entry name" value="Aldolase class I"/>
    <property type="match status" value="1"/>
</dbReference>
<dbReference type="SFLD" id="SFLDG01082">
    <property type="entry name" value="B12-binding_domain_containing"/>
    <property type="match status" value="1"/>
</dbReference>
<dbReference type="Proteomes" id="UP000441585">
    <property type="component" value="Unassembled WGS sequence"/>
</dbReference>
<evidence type="ECO:0000313" key="11">
    <source>
        <dbReference type="EMBL" id="MRX55943.1"/>
    </source>
</evidence>
<comment type="function">
    <text evidence="9">Probably acts as a heme chaperone, transferring heme to an unknown acceptor. Binds one molecule of heme per monomer, possibly covalently. Binds 1 [4Fe-4S] cluster. The cluster is coordinated with 3 cysteines and an exchangeable S-adenosyl-L-methionine.</text>
</comment>
<evidence type="ECO:0000256" key="6">
    <source>
        <dbReference type="ARBA" id="ARBA00023004"/>
    </source>
</evidence>
<dbReference type="SFLD" id="SFLDG01065">
    <property type="entry name" value="anaerobic_coproporphyrinogen-I"/>
    <property type="match status" value="1"/>
</dbReference>
<dbReference type="PANTHER" id="PTHR13932:SF5">
    <property type="entry name" value="RADICAL S-ADENOSYL METHIONINE DOMAIN-CONTAINING PROTEIN 1, MITOCHONDRIAL"/>
    <property type="match status" value="1"/>
</dbReference>
<dbReference type="Pfam" id="PF06969">
    <property type="entry name" value="HemN_C"/>
    <property type="match status" value="1"/>
</dbReference>
<evidence type="ECO:0000256" key="1">
    <source>
        <dbReference type="ARBA" id="ARBA00006100"/>
    </source>
</evidence>
<proteinExistence type="inferred from homology"/>
<dbReference type="GO" id="GO:0051539">
    <property type="term" value="F:4 iron, 4 sulfur cluster binding"/>
    <property type="evidence" value="ECO:0007669"/>
    <property type="project" value="UniProtKB-UniRule"/>
</dbReference>
<dbReference type="InterPro" id="IPR058240">
    <property type="entry name" value="rSAM_sf"/>
</dbReference>
<dbReference type="NCBIfam" id="TIGR00539">
    <property type="entry name" value="hemN_rel"/>
    <property type="match status" value="1"/>
</dbReference>
<reference evidence="11 12" key="1">
    <citation type="submission" date="2019-11" db="EMBL/GenBank/DDBJ databases">
        <title>Bacillus idriensis genome.</title>
        <authorList>
            <person name="Konopka E.N."/>
            <person name="Newman J.D."/>
        </authorList>
    </citation>
    <scope>NUCLEOTIDE SEQUENCE [LARGE SCALE GENOMIC DNA]</scope>
    <source>
        <strain evidence="11 12">DSM 19097</strain>
    </source>
</reference>
<keyword evidence="4 9" id="KW-0949">S-adenosyl-L-methionine</keyword>
<evidence type="ECO:0000313" key="12">
    <source>
        <dbReference type="Proteomes" id="UP000441585"/>
    </source>
</evidence>
<gene>
    <name evidence="11" type="ORF">GJU41_18430</name>
</gene>
<dbReference type="RefSeq" id="WP_070875419.1">
    <property type="nucleotide sequence ID" value="NZ_CAJFZX010000001.1"/>
</dbReference>
<dbReference type="PANTHER" id="PTHR13932">
    <property type="entry name" value="COPROPORPHYRINIGEN III OXIDASE"/>
    <property type="match status" value="1"/>
</dbReference>
<dbReference type="PROSITE" id="PS51918">
    <property type="entry name" value="RADICAL_SAM"/>
    <property type="match status" value="1"/>
</dbReference>
<comment type="subcellular location">
    <subcellularLocation>
        <location evidence="9">Cytoplasm</location>
    </subcellularLocation>
</comment>
<keyword evidence="6 9" id="KW-0408">Iron</keyword>
<dbReference type="SMART" id="SM00729">
    <property type="entry name" value="Elp3"/>
    <property type="match status" value="1"/>
</dbReference>
<dbReference type="GO" id="GO:0006779">
    <property type="term" value="P:porphyrin-containing compound biosynthetic process"/>
    <property type="evidence" value="ECO:0007669"/>
    <property type="project" value="InterPro"/>
</dbReference>
<keyword evidence="7 9" id="KW-0411">Iron-sulfur</keyword>
<dbReference type="SUPFAM" id="SSF102114">
    <property type="entry name" value="Radical SAM enzymes"/>
    <property type="match status" value="1"/>
</dbReference>
<evidence type="ECO:0000256" key="4">
    <source>
        <dbReference type="ARBA" id="ARBA00022691"/>
    </source>
</evidence>
<evidence type="ECO:0000256" key="7">
    <source>
        <dbReference type="ARBA" id="ARBA00023014"/>
    </source>
</evidence>
<comment type="similarity">
    <text evidence="1">Belongs to the anaerobic coproporphyrinogen-III oxidase family. HemW subfamily.</text>
</comment>
<keyword evidence="9" id="KW-0963">Cytoplasm</keyword>
<dbReference type="GO" id="GO:0004109">
    <property type="term" value="F:coproporphyrinogen oxidase activity"/>
    <property type="evidence" value="ECO:0007669"/>
    <property type="project" value="InterPro"/>
</dbReference>
<protein>
    <recommendedName>
        <fullName evidence="2 9">Heme chaperone HemW</fullName>
    </recommendedName>
</protein>
<dbReference type="InterPro" id="IPR013785">
    <property type="entry name" value="Aldolase_TIM"/>
</dbReference>
<evidence type="ECO:0000259" key="10">
    <source>
        <dbReference type="PROSITE" id="PS51918"/>
    </source>
</evidence>
<evidence type="ECO:0000256" key="3">
    <source>
        <dbReference type="ARBA" id="ARBA00022617"/>
    </source>
</evidence>
<dbReference type="InterPro" id="IPR034505">
    <property type="entry name" value="Coproporphyrinogen-III_oxidase"/>
</dbReference>
<dbReference type="GO" id="GO:0005737">
    <property type="term" value="C:cytoplasm"/>
    <property type="evidence" value="ECO:0007669"/>
    <property type="project" value="UniProtKB-SubCell"/>
</dbReference>
<sequence>MVKAAYLHIPFCEQICHYCDFNKVFLKNQPVDEYLDSMQMEMKNTLIKYPSDSLETIFIGGGTPTALNEKQMEKLLIAINEEFKPSPSLHEFAVEANPGDLSYEKLKVMKDLGVNRLSFGVQTFNDSLLEKIGRTHRSADVMKSIELAKKAGFDNISIDLMYGLPGQTIHDFRDSLKIAFGLDVQHYSSYSLIVEPKTVFYNLMSKGRLILPPQEDEAVMYEYLMEEMEQHGFHQYEISNFALPGYESRHNLTYWNNEEYYGIGAGAHSYTGNIRRANAGPLKKYMQLIEETGFPYLNEHQVTEAEKMEEELFLGLRKSAGVSKKRFADKFGVPIANVFGLQIREQTEKGLLNDGQDSISLTHQGKLLGNEVFQAFLGVVPAE</sequence>
<accession>A0A6I2MJD8</accession>
<name>A0A6I2MJD8_9BACI</name>
<keyword evidence="5 9" id="KW-0479">Metal-binding</keyword>
<evidence type="ECO:0000256" key="5">
    <source>
        <dbReference type="ARBA" id="ARBA00022723"/>
    </source>
</evidence>
<evidence type="ECO:0000256" key="8">
    <source>
        <dbReference type="ARBA" id="ARBA00023186"/>
    </source>
</evidence>
<dbReference type="SFLD" id="SFLDF00288">
    <property type="entry name" value="HemN-like__clustered_with_nucl"/>
    <property type="match status" value="1"/>
</dbReference>
<keyword evidence="9" id="KW-0004">4Fe-4S</keyword>
<feature type="domain" description="Radical SAM core" evidence="10">
    <location>
        <begin position="1"/>
        <end position="234"/>
    </location>
</feature>
<dbReference type="GO" id="GO:0046872">
    <property type="term" value="F:metal ion binding"/>
    <property type="evidence" value="ECO:0007669"/>
    <property type="project" value="UniProtKB-UniRule"/>
</dbReference>
<keyword evidence="12" id="KW-1185">Reference proteome</keyword>
<keyword evidence="8 9" id="KW-0143">Chaperone</keyword>
<dbReference type="InterPro" id="IPR010723">
    <property type="entry name" value="HemN_C"/>
</dbReference>
<dbReference type="AlphaFoldDB" id="A0A6I2MJD8"/>
<comment type="caution">
    <text evidence="11">The sequence shown here is derived from an EMBL/GenBank/DDBJ whole genome shotgun (WGS) entry which is preliminary data.</text>
</comment>
<evidence type="ECO:0000256" key="9">
    <source>
        <dbReference type="RuleBase" id="RU364116"/>
    </source>
</evidence>
<dbReference type="InterPro" id="IPR006638">
    <property type="entry name" value="Elp3/MiaA/NifB-like_rSAM"/>
</dbReference>
<dbReference type="InterPro" id="IPR004559">
    <property type="entry name" value="HemW-like"/>
</dbReference>
<dbReference type="SFLD" id="SFLDF00562">
    <property type="entry name" value="HemN-like__clustered_with_heat"/>
    <property type="match status" value="1"/>
</dbReference>
<keyword evidence="3 9" id="KW-0349">Heme</keyword>
<dbReference type="InterPro" id="IPR007197">
    <property type="entry name" value="rSAM"/>
</dbReference>